<feature type="domain" description="Putative zinc-finger" evidence="1">
    <location>
        <begin position="3"/>
        <end position="37"/>
    </location>
</feature>
<keyword evidence="3" id="KW-1185">Reference proteome</keyword>
<evidence type="ECO:0000259" key="1">
    <source>
        <dbReference type="Pfam" id="PF13490"/>
    </source>
</evidence>
<evidence type="ECO:0000313" key="2">
    <source>
        <dbReference type="EMBL" id="RRS04966.1"/>
    </source>
</evidence>
<proteinExistence type="predicted"/>
<sequence>MKCIDATRLASESQDRDLSLPERASLQMHLMICTGCRRFNAQLGVLRQALRRVDALSDEGLDTERPPRDAGDAP</sequence>
<dbReference type="Proteomes" id="UP000269265">
    <property type="component" value="Unassembled WGS sequence"/>
</dbReference>
<dbReference type="InterPro" id="IPR027383">
    <property type="entry name" value="Znf_put"/>
</dbReference>
<dbReference type="RefSeq" id="WP_125242784.1">
    <property type="nucleotide sequence ID" value="NZ_RSED01000005.1"/>
</dbReference>
<dbReference type="AlphaFoldDB" id="A0A3R8S414"/>
<dbReference type="Pfam" id="PF13490">
    <property type="entry name" value="zf-HC2"/>
    <property type="match status" value="1"/>
</dbReference>
<name>A0A3R8S414_9BURK</name>
<protein>
    <submittedName>
        <fullName evidence="2">Zf-HC2 domain-containing protein</fullName>
    </submittedName>
</protein>
<organism evidence="2 3">
    <name type="scientific">Aquabacterium soli</name>
    <dbReference type="NCBI Taxonomy" id="2493092"/>
    <lineage>
        <taxon>Bacteria</taxon>
        <taxon>Pseudomonadati</taxon>
        <taxon>Pseudomonadota</taxon>
        <taxon>Betaproteobacteria</taxon>
        <taxon>Burkholderiales</taxon>
        <taxon>Aquabacterium</taxon>
    </lineage>
</organism>
<evidence type="ECO:0000313" key="3">
    <source>
        <dbReference type="Proteomes" id="UP000269265"/>
    </source>
</evidence>
<comment type="caution">
    <text evidence="2">The sequence shown here is derived from an EMBL/GenBank/DDBJ whole genome shotgun (WGS) entry which is preliminary data.</text>
</comment>
<accession>A0A3R8S414</accession>
<dbReference type="OrthoDB" id="8374021at2"/>
<reference evidence="2 3" key="1">
    <citation type="submission" date="2018-12" db="EMBL/GenBank/DDBJ databases">
        <title>The whole draft genome of Aquabacterium sp. SJQ9.</title>
        <authorList>
            <person name="Sun L."/>
            <person name="Gao X."/>
            <person name="Chen W."/>
            <person name="Huang K."/>
        </authorList>
    </citation>
    <scope>NUCLEOTIDE SEQUENCE [LARGE SCALE GENOMIC DNA]</scope>
    <source>
        <strain evidence="2 3">SJQ9</strain>
    </source>
</reference>
<dbReference type="EMBL" id="RSED01000005">
    <property type="protein sequence ID" value="RRS04966.1"/>
    <property type="molecule type" value="Genomic_DNA"/>
</dbReference>
<gene>
    <name evidence="2" type="ORF">EIP75_08335</name>
</gene>